<evidence type="ECO:0000313" key="2">
    <source>
        <dbReference type="Proteomes" id="UP000694501"/>
    </source>
</evidence>
<evidence type="ECO:0000313" key="1">
    <source>
        <dbReference type="EMBL" id="MBU7600430.1"/>
    </source>
</evidence>
<dbReference type="InterPro" id="IPR046015">
    <property type="entry name" value="DUF5972"/>
</dbReference>
<dbReference type="AlphaFoldDB" id="A0A949JUN1"/>
<protein>
    <submittedName>
        <fullName evidence="1">Lasso RiPP family leader peptide-containing protein</fullName>
    </submittedName>
</protein>
<keyword evidence="2" id="KW-1185">Reference proteome</keyword>
<dbReference type="Proteomes" id="UP000694501">
    <property type="component" value="Unassembled WGS sequence"/>
</dbReference>
<organism evidence="1 2">
    <name type="scientific">Streptomyces tardus</name>
    <dbReference type="NCBI Taxonomy" id="2780544"/>
    <lineage>
        <taxon>Bacteria</taxon>
        <taxon>Bacillati</taxon>
        <taxon>Actinomycetota</taxon>
        <taxon>Actinomycetes</taxon>
        <taxon>Kitasatosporales</taxon>
        <taxon>Streptomycetaceae</taxon>
        <taxon>Streptomyces</taxon>
    </lineage>
</organism>
<dbReference type="RefSeq" id="WP_211040789.1">
    <property type="nucleotide sequence ID" value="NZ_JAELVF020000004.1"/>
</dbReference>
<reference evidence="1" key="1">
    <citation type="submission" date="2021-06" db="EMBL/GenBank/DDBJ databases">
        <title>Sequencing of actinobacteria type strains.</title>
        <authorList>
            <person name="Nguyen G.-S."/>
            <person name="Wentzel A."/>
        </authorList>
    </citation>
    <scope>NUCLEOTIDE SEQUENCE</scope>
    <source>
        <strain evidence="1">P38-E01</strain>
    </source>
</reference>
<dbReference type="NCBIfam" id="NF033521">
    <property type="entry name" value="lasso_leader_L3"/>
    <property type="match status" value="1"/>
</dbReference>
<proteinExistence type="predicted"/>
<accession>A0A949JUN1</accession>
<sequence length="39" mass="4519">MAKVYARPTLRKAGSFKKDTGFAGYFKNDAVGPWRLWRK</sequence>
<dbReference type="Pfam" id="PF19397">
    <property type="entry name" value="DUF5972"/>
    <property type="match status" value="1"/>
</dbReference>
<comment type="caution">
    <text evidence="1">The sequence shown here is derived from an EMBL/GenBank/DDBJ whole genome shotgun (WGS) entry which is preliminary data.</text>
</comment>
<dbReference type="EMBL" id="JAELVF020000004">
    <property type="protein sequence ID" value="MBU7600430.1"/>
    <property type="molecule type" value="Genomic_DNA"/>
</dbReference>
<gene>
    <name evidence="1" type="ORF">JGS22_023055</name>
</gene>
<name>A0A949JUN1_9ACTN</name>